<organism evidence="1">
    <name type="scientific">Rhizophora mucronata</name>
    <name type="common">Asiatic mangrove</name>
    <dbReference type="NCBI Taxonomy" id="61149"/>
    <lineage>
        <taxon>Eukaryota</taxon>
        <taxon>Viridiplantae</taxon>
        <taxon>Streptophyta</taxon>
        <taxon>Embryophyta</taxon>
        <taxon>Tracheophyta</taxon>
        <taxon>Spermatophyta</taxon>
        <taxon>Magnoliopsida</taxon>
        <taxon>eudicotyledons</taxon>
        <taxon>Gunneridae</taxon>
        <taxon>Pentapetalae</taxon>
        <taxon>rosids</taxon>
        <taxon>fabids</taxon>
        <taxon>Malpighiales</taxon>
        <taxon>Rhizophoraceae</taxon>
        <taxon>Rhizophora</taxon>
    </lineage>
</organism>
<sequence length="31" mass="3506">MLTEYGHENLINIQVATNFERVRSVGGRDVS</sequence>
<dbReference type="AlphaFoldDB" id="A0A2P2Q4U1"/>
<proteinExistence type="predicted"/>
<protein>
    <submittedName>
        <fullName evidence="1">Uncharacterized protein</fullName>
    </submittedName>
</protein>
<dbReference type="EMBL" id="GGEC01081500">
    <property type="protein sequence ID" value="MBX61984.1"/>
    <property type="molecule type" value="Transcribed_RNA"/>
</dbReference>
<evidence type="ECO:0000313" key="1">
    <source>
        <dbReference type="EMBL" id="MBX61984.1"/>
    </source>
</evidence>
<accession>A0A2P2Q4U1</accession>
<name>A0A2P2Q4U1_RHIMU</name>
<reference evidence="1" key="1">
    <citation type="submission" date="2018-02" db="EMBL/GenBank/DDBJ databases">
        <title>Rhizophora mucronata_Transcriptome.</title>
        <authorList>
            <person name="Meera S.P."/>
            <person name="Sreeshan A."/>
            <person name="Augustine A."/>
        </authorList>
    </citation>
    <scope>NUCLEOTIDE SEQUENCE</scope>
    <source>
        <tissue evidence="1">Leaf</tissue>
    </source>
</reference>